<keyword evidence="7" id="KW-0560">Oxidoreductase</keyword>
<gene>
    <name evidence="12" type="ORF">HMN09_00544300</name>
</gene>
<dbReference type="SUPFAM" id="SSF55729">
    <property type="entry name" value="Acyl-CoA N-acyltransferases (Nat)"/>
    <property type="match status" value="1"/>
</dbReference>
<dbReference type="OrthoDB" id="1274115at2759"/>
<organism evidence="12 13">
    <name type="scientific">Mycena chlorophos</name>
    <name type="common">Agaric fungus</name>
    <name type="synonym">Agaricus chlorophos</name>
    <dbReference type="NCBI Taxonomy" id="658473"/>
    <lineage>
        <taxon>Eukaryota</taxon>
        <taxon>Fungi</taxon>
        <taxon>Dikarya</taxon>
        <taxon>Basidiomycota</taxon>
        <taxon>Agaricomycotina</taxon>
        <taxon>Agaricomycetes</taxon>
        <taxon>Agaricomycetidae</taxon>
        <taxon>Agaricales</taxon>
        <taxon>Marasmiineae</taxon>
        <taxon>Mycenaceae</taxon>
        <taxon>Mycena</taxon>
    </lineage>
</organism>
<dbReference type="GO" id="GO:0016491">
    <property type="term" value="F:oxidoreductase activity"/>
    <property type="evidence" value="ECO:0007669"/>
    <property type="project" value="UniProtKB-KW"/>
</dbReference>
<sequence length="627" mass="69043">MSELSQSSGYFPHHQTAQRDNDYQGRSPQTAPTPRLNICSSPLAKNKPTIDNSPPEVLKFSAVRVLELEFDDDGAAADVDAPLADPDAEWLLDDDPLFRHIVLERGDRVIATARTLSKIQHFLSSPHAENLRLLELDIISGEAAIQSAIATALEFWGHIDVLVNNAGTGAKGILEETGSSELRSQFLSNVFAPVEVTLAVLPHMRVRRSGTIVMICSRSSWKPEQPGIGMYASSKAALRTYSETLAVEVAPFDMRVLIVEPAAFRTNTFNNMPYFVDRQIDDYNEMRAASQEWYTRMHAVIKGDPVKAMKAVADVVRGEGKAAGRPWPLYLPLGDLAYAGIKDKCNQMLRVVAGCGGVEGCFYGIRCGLKSSSTRCLGFSDVRNQDHGCVWRGIGFAPDVISCIGESIAAKRSPLLHRNHHHRRLLAKEMPFTPDNELDLLFPASLISPEVKSQLHTDLHVRRPCHPISPLLKTRLPQIRPLASTDHGRGHLSVLSVLTVATDHGEAAWKSQFDALRSAPNTYFGLVIVDKASDRIVGAGTLFIERKFLRGLGSVGHIEDIAVDKAQQGKKLGLRIIQALTHISEVSGCYKTILNCSDANVPFYQKCGFEKKENEMAKYAPVQSPRL</sequence>
<evidence type="ECO:0000259" key="11">
    <source>
        <dbReference type="PROSITE" id="PS51186"/>
    </source>
</evidence>
<dbReference type="GO" id="GO:0005789">
    <property type="term" value="C:endoplasmic reticulum membrane"/>
    <property type="evidence" value="ECO:0007669"/>
    <property type="project" value="UniProtKB-SubCell"/>
</dbReference>
<dbReference type="GO" id="GO:0004343">
    <property type="term" value="F:glucosamine 6-phosphate N-acetyltransferase activity"/>
    <property type="evidence" value="ECO:0007669"/>
    <property type="project" value="UniProtKB-ARBA"/>
</dbReference>
<keyword evidence="6" id="KW-0256">Endoplasmic reticulum</keyword>
<comment type="subunit">
    <text evidence="4">Homodimer.</text>
</comment>
<comment type="similarity">
    <text evidence="3">Belongs to the short-chain dehydrogenases/reductases (SDR) family.</text>
</comment>
<dbReference type="Gene3D" id="3.40.50.720">
    <property type="entry name" value="NAD(P)-binding Rossmann-like Domain"/>
    <property type="match status" value="1"/>
</dbReference>
<evidence type="ECO:0000256" key="10">
    <source>
        <dbReference type="SAM" id="MobiDB-lite"/>
    </source>
</evidence>
<dbReference type="PRINTS" id="PR00080">
    <property type="entry name" value="SDRFAMILY"/>
</dbReference>
<evidence type="ECO:0000256" key="1">
    <source>
        <dbReference type="ARBA" id="ARBA00004184"/>
    </source>
</evidence>
<evidence type="ECO:0000256" key="9">
    <source>
        <dbReference type="ARBA" id="ARBA00023315"/>
    </source>
</evidence>
<evidence type="ECO:0000313" key="12">
    <source>
        <dbReference type="EMBL" id="KAF7313866.1"/>
    </source>
</evidence>
<reference evidence="12" key="1">
    <citation type="submission" date="2020-05" db="EMBL/GenBank/DDBJ databases">
        <title>Mycena genomes resolve the evolution of fungal bioluminescence.</title>
        <authorList>
            <person name="Tsai I.J."/>
        </authorList>
    </citation>
    <scope>NUCLEOTIDE SEQUENCE</scope>
    <source>
        <strain evidence="12">110903Hualien_Pintung</strain>
    </source>
</reference>
<dbReference type="PANTHER" id="PTHR43976">
    <property type="entry name" value="SHORT CHAIN DEHYDROGENASE"/>
    <property type="match status" value="1"/>
</dbReference>
<dbReference type="FunFam" id="3.40.630.30:FF:000048">
    <property type="entry name" value="Glucosamine 6-phosphate N-acetyltransferase"/>
    <property type="match status" value="1"/>
</dbReference>
<dbReference type="Pfam" id="PF00583">
    <property type="entry name" value="Acetyltransf_1"/>
    <property type="match status" value="1"/>
</dbReference>
<dbReference type="InterPro" id="IPR036291">
    <property type="entry name" value="NAD(P)-bd_dom_sf"/>
</dbReference>
<evidence type="ECO:0000256" key="2">
    <source>
        <dbReference type="ARBA" id="ARBA00004586"/>
    </source>
</evidence>
<dbReference type="Proteomes" id="UP000613580">
    <property type="component" value="Unassembled WGS sequence"/>
</dbReference>
<feature type="domain" description="N-acetyltransferase" evidence="11">
    <location>
        <begin position="477"/>
        <end position="627"/>
    </location>
</feature>
<dbReference type="SUPFAM" id="SSF51735">
    <property type="entry name" value="NAD(P)-binding Rossmann-fold domains"/>
    <property type="match status" value="1"/>
</dbReference>
<dbReference type="InterPro" id="IPR016181">
    <property type="entry name" value="Acyl_CoA_acyltransferase"/>
</dbReference>
<dbReference type="InterPro" id="IPR002347">
    <property type="entry name" value="SDR_fam"/>
</dbReference>
<comment type="subcellular location">
    <subcellularLocation>
        <location evidence="1">Endomembrane system</location>
        <topology evidence="1">Peripheral membrane protein</topology>
    </subcellularLocation>
    <subcellularLocation>
        <location evidence="2">Endoplasmic reticulum membrane</location>
    </subcellularLocation>
</comment>
<evidence type="ECO:0000256" key="6">
    <source>
        <dbReference type="ARBA" id="ARBA00022824"/>
    </source>
</evidence>
<evidence type="ECO:0000256" key="8">
    <source>
        <dbReference type="ARBA" id="ARBA00023136"/>
    </source>
</evidence>
<keyword evidence="5" id="KW-0808">Transferase</keyword>
<feature type="region of interest" description="Disordered" evidence="10">
    <location>
        <begin position="1"/>
        <end position="51"/>
    </location>
</feature>
<dbReference type="EMBL" id="JACAZE010000006">
    <property type="protein sequence ID" value="KAF7313866.1"/>
    <property type="molecule type" value="Genomic_DNA"/>
</dbReference>
<name>A0A8H6TAH5_MYCCL</name>
<dbReference type="GO" id="GO:1901135">
    <property type="term" value="P:carbohydrate derivative metabolic process"/>
    <property type="evidence" value="ECO:0007669"/>
    <property type="project" value="UniProtKB-ARBA"/>
</dbReference>
<accession>A0A8H6TAH5</accession>
<dbReference type="PROSITE" id="PS51186">
    <property type="entry name" value="GNAT"/>
    <property type="match status" value="1"/>
</dbReference>
<comment type="caution">
    <text evidence="12">The sequence shown here is derived from an EMBL/GenBank/DDBJ whole genome shotgun (WGS) entry which is preliminary data.</text>
</comment>
<dbReference type="PANTHER" id="PTHR43976:SF16">
    <property type="entry name" value="SHORT-CHAIN DEHYDROGENASE_REDUCTASE FAMILY PROTEIN"/>
    <property type="match status" value="1"/>
</dbReference>
<dbReference type="InterPro" id="IPR051911">
    <property type="entry name" value="SDR_oxidoreductase"/>
</dbReference>
<dbReference type="Gene3D" id="3.40.630.30">
    <property type="match status" value="1"/>
</dbReference>
<dbReference type="PRINTS" id="PR00081">
    <property type="entry name" value="GDHRDH"/>
</dbReference>
<evidence type="ECO:0000256" key="3">
    <source>
        <dbReference type="ARBA" id="ARBA00006484"/>
    </source>
</evidence>
<dbReference type="InterPro" id="IPR000182">
    <property type="entry name" value="GNAT_dom"/>
</dbReference>
<protein>
    <submittedName>
        <fullName evidence="12">NAD(P)-binding protein</fullName>
    </submittedName>
</protein>
<keyword evidence="13" id="KW-1185">Reference proteome</keyword>
<dbReference type="Pfam" id="PF00106">
    <property type="entry name" value="adh_short"/>
    <property type="match status" value="1"/>
</dbReference>
<evidence type="ECO:0000256" key="7">
    <source>
        <dbReference type="ARBA" id="ARBA00023002"/>
    </source>
</evidence>
<dbReference type="CDD" id="cd04301">
    <property type="entry name" value="NAT_SF"/>
    <property type="match status" value="1"/>
</dbReference>
<evidence type="ECO:0000256" key="5">
    <source>
        <dbReference type="ARBA" id="ARBA00022679"/>
    </source>
</evidence>
<evidence type="ECO:0000256" key="4">
    <source>
        <dbReference type="ARBA" id="ARBA00011738"/>
    </source>
</evidence>
<proteinExistence type="inferred from homology"/>
<keyword evidence="9" id="KW-0012">Acyltransferase</keyword>
<dbReference type="AlphaFoldDB" id="A0A8H6TAH5"/>
<evidence type="ECO:0000313" key="13">
    <source>
        <dbReference type="Proteomes" id="UP000613580"/>
    </source>
</evidence>
<keyword evidence="8" id="KW-0472">Membrane</keyword>